<dbReference type="PANTHER" id="PTHR21329">
    <property type="entry name" value="PHOSPHATIDYLINOSITOL N-ACETYLGLUCOSAMINYLTRANSFERASE SUBUNIT Q-RELATED"/>
    <property type="match status" value="1"/>
</dbReference>
<dbReference type="OrthoDB" id="70250at2759"/>
<evidence type="ECO:0000313" key="4">
    <source>
        <dbReference type="Proteomes" id="UP000323386"/>
    </source>
</evidence>
<dbReference type="InterPro" id="IPR007720">
    <property type="entry name" value="PigQ/GPI1"/>
</dbReference>
<dbReference type="GO" id="GO:0006506">
    <property type="term" value="P:GPI anchor biosynthetic process"/>
    <property type="evidence" value="ECO:0007669"/>
    <property type="project" value="InterPro"/>
</dbReference>
<dbReference type="AlphaFoldDB" id="A0A5C3EQS0"/>
<protein>
    <submittedName>
        <fullName evidence="3">Related to GPI1 - required for N-acetylglucosaminyl phosphatidylinositol synthesis</fullName>
    </submittedName>
</protein>
<feature type="transmembrane region" description="Helical" evidence="2">
    <location>
        <begin position="571"/>
        <end position="595"/>
    </location>
</feature>
<dbReference type="EMBL" id="OOIP01000001">
    <property type="protein sequence ID" value="SPO34663.1"/>
    <property type="molecule type" value="Genomic_DNA"/>
</dbReference>
<dbReference type="Proteomes" id="UP000323386">
    <property type="component" value="Unassembled WGS sequence"/>
</dbReference>
<keyword evidence="4" id="KW-1185">Reference proteome</keyword>
<organism evidence="3 4">
    <name type="scientific">Pseudozyma flocculosa</name>
    <dbReference type="NCBI Taxonomy" id="84751"/>
    <lineage>
        <taxon>Eukaryota</taxon>
        <taxon>Fungi</taxon>
        <taxon>Dikarya</taxon>
        <taxon>Basidiomycota</taxon>
        <taxon>Ustilaginomycotina</taxon>
        <taxon>Ustilaginomycetes</taxon>
        <taxon>Ustilaginales</taxon>
        <taxon>Ustilaginaceae</taxon>
        <taxon>Pseudozyma</taxon>
    </lineage>
</organism>
<reference evidence="3 4" key="1">
    <citation type="submission" date="2018-03" db="EMBL/GenBank/DDBJ databases">
        <authorList>
            <person name="Guldener U."/>
        </authorList>
    </citation>
    <scope>NUCLEOTIDE SEQUENCE [LARGE SCALE GENOMIC DNA]</scope>
    <source>
        <strain evidence="3 4">DAOM196992</strain>
    </source>
</reference>
<keyword evidence="2" id="KW-0812">Transmembrane</keyword>
<evidence type="ECO:0000313" key="3">
    <source>
        <dbReference type="EMBL" id="SPO34663.1"/>
    </source>
</evidence>
<feature type="region of interest" description="Disordered" evidence="1">
    <location>
        <begin position="1"/>
        <end position="28"/>
    </location>
</feature>
<keyword evidence="2" id="KW-0472">Membrane</keyword>
<dbReference type="GO" id="GO:0016020">
    <property type="term" value="C:membrane"/>
    <property type="evidence" value="ECO:0007669"/>
    <property type="project" value="InterPro"/>
</dbReference>
<proteinExistence type="predicted"/>
<gene>
    <name evidence="3" type="ORF">PSFLO_00134</name>
</gene>
<dbReference type="Pfam" id="PF05024">
    <property type="entry name" value="Gpi1"/>
    <property type="match status" value="1"/>
</dbReference>
<name>A0A5C3EQS0_9BASI</name>
<dbReference type="PANTHER" id="PTHR21329:SF3">
    <property type="entry name" value="PHOSPHATIDYLINOSITOL N-ACETYLGLUCOSAMINYLTRANSFERASE SUBUNIT Q"/>
    <property type="match status" value="1"/>
</dbReference>
<accession>A0A5C3EQS0</accession>
<sequence length="708" mass="77845">MAVADGQPHRPRSPPRTSPSPSARHADAKSALLSPVLAATPSAVTIFWPERLAWIDAQPGARHHRVEQLLVGRILLGAPHEIAVVVLGTVSEQYDQASPASRREDLVVVGACSTPGSSAQPHLASRSATELWLEVDLPPSSFGHAGACKLWRHSPCRPIHLRSIRMAGNRTSARCPPVDPQTTVSVIYYRAPDAEMLQYLALEPLRLGPVSGSRLAVLGALLLDDATIDAFFDARDSHYGATPLQRRLVKLVMLDPARWTELISDDPASGRWPEGTAFRRAIQCINSAGRSPQLARRHDEGVGAVSMDVTASMRLLDAMVRPALAVAEAIHRLLNAKLAVPFRKGNRPTLTTISASARQLDARLSQLLVAPRLATRLRSLRKRQVLPTSDLSAPYIGLWNSVWLVANDVILGYAVSVLLVNHRFAIAEALRYGLRRAFVDDVLRLLDWLGDWPAGLKLNTELSLFFQDAYSSFIVAWRDQVLDAVAPHLEGVVVAVALASRLMGITMSLCLLDDAVQLLTLHITVFHGCARRVFRFLVTVLSSLFDLFRGKKRNALRGGRLDDATYELDQLLLGTILFTLCAFLVPTCYVFYLAFAVIRLGVVAFEAVVVETLLGLLNHLPLFALMLRFKDPSRLPASVRLEPLAASSGVEGHRRRYVAAHHLALRSNALGVVDIFEGYSDHVRGILDLPRMAARTLLGHSLRRDRHR</sequence>
<keyword evidence="2" id="KW-1133">Transmembrane helix</keyword>
<dbReference type="GO" id="GO:0005783">
    <property type="term" value="C:endoplasmic reticulum"/>
    <property type="evidence" value="ECO:0007669"/>
    <property type="project" value="TreeGrafter"/>
</dbReference>
<evidence type="ECO:0000256" key="1">
    <source>
        <dbReference type="SAM" id="MobiDB-lite"/>
    </source>
</evidence>
<evidence type="ECO:0000256" key="2">
    <source>
        <dbReference type="SAM" id="Phobius"/>
    </source>
</evidence>
<feature type="transmembrane region" description="Helical" evidence="2">
    <location>
        <begin position="607"/>
        <end position="627"/>
    </location>
</feature>